<dbReference type="PANTHER" id="PTHR12585:SF73">
    <property type="entry name" value="SISTER CHROMATID COHESION 1 PROTEIN 2"/>
    <property type="match status" value="1"/>
</dbReference>
<dbReference type="InterPro" id="IPR039781">
    <property type="entry name" value="Rad21/Rec8-like"/>
</dbReference>
<evidence type="ECO:0000256" key="3">
    <source>
        <dbReference type="ARBA" id="ARBA00023242"/>
    </source>
</evidence>
<feature type="domain" description="Rad21/Rec8-like protein N-terminal" evidence="6">
    <location>
        <begin position="1"/>
        <end position="88"/>
    </location>
</feature>
<dbReference type="CDD" id="cd21793">
    <property type="entry name" value="Rad21_Rec8_M_AtSYN1-like"/>
    <property type="match status" value="1"/>
</dbReference>
<keyword evidence="3" id="KW-0539">Nucleus</keyword>
<comment type="similarity">
    <text evidence="2">Belongs to the rad21 family.</text>
</comment>
<dbReference type="GO" id="GO:0003682">
    <property type="term" value="F:chromatin binding"/>
    <property type="evidence" value="ECO:0007669"/>
    <property type="project" value="TreeGrafter"/>
</dbReference>
<dbReference type="Pfam" id="PF04824">
    <property type="entry name" value="Rad21_Rec8"/>
    <property type="match status" value="1"/>
</dbReference>
<feature type="domain" description="Rad21/Rec8-like protein C-terminal eukaryotic" evidence="5">
    <location>
        <begin position="573"/>
        <end position="619"/>
    </location>
</feature>
<sequence length="635" mass="71658">MFYSQMLLSKKGPLGTVWFAAHCFKRLKKDQVKQTDICSSVDKILLDEVPVVTYRILAYLLLGVVRIYSKKVEYLFHDCHGVVAKLSNFKVGKRKGESIGGMCASHYSITFPKRFELDAFDLEVMEDQDAIDGNVRSREDIMLADELRKEGNTVDQLDRDHHEENISFSEAYSSAYTPVRDVYCPYPVDRQLVVNQSHNMSNSLASMEIFRGTEFFLEDRLDPMVLDEAENEQGHDRLSDEENEVATEKTEHPMSKSNLQENEPRDLSRSYDKNKAADAEHMRLPEITLLDSRKCRIIEEYSTSIAVDVTSDSKDPGGTATPEIMVIHTPAPKERAKVLKKRKCSFDDIIAVPNKMFKQWIDDTSNLVCKRKNAPCTILHTWRAHKLSNLPQTFLDPLFPCIPLDLRSLECKKILPTEPIEAVEIFASQNGAGSSITPKSREQTPMVPATPVTHSTTPQVQESKGARSSITPKSREQTPLVPATPVTHSTSPRVQESKGVSDIVEPSTSNEISKKVSSLSEDLKLNVSLMNEETDSSEETGQEKNMLSARTKTIARYLYGNFVRRKICREDAVVKLSQVLEGKTKKGSARLFYEVLVLKTGKCIDVRQDNPYDDIFLLEAPVLRQLFEPEGVAQL</sequence>
<feature type="region of interest" description="Disordered" evidence="4">
    <location>
        <begin position="230"/>
        <end position="271"/>
    </location>
</feature>
<proteinExistence type="inferred from homology"/>
<gene>
    <name evidence="7" type="ORF">FPE_LOCUS10573</name>
</gene>
<dbReference type="GO" id="GO:1990414">
    <property type="term" value="P:replication-born double-strand break repair via sister chromatid exchange"/>
    <property type="evidence" value="ECO:0007669"/>
    <property type="project" value="TreeGrafter"/>
</dbReference>
<dbReference type="InterPro" id="IPR006909">
    <property type="entry name" value="Rad21/Rec8_C_eu"/>
</dbReference>
<dbReference type="GO" id="GO:0008278">
    <property type="term" value="C:cohesin complex"/>
    <property type="evidence" value="ECO:0007669"/>
    <property type="project" value="InterPro"/>
</dbReference>
<feature type="compositionally biased region" description="Basic and acidic residues" evidence="4">
    <location>
        <begin position="262"/>
        <end position="271"/>
    </location>
</feature>
<dbReference type="AlphaFoldDB" id="A0AAD1Z6A1"/>
<dbReference type="GO" id="GO:0005634">
    <property type="term" value="C:nucleus"/>
    <property type="evidence" value="ECO:0007669"/>
    <property type="project" value="UniProtKB-SubCell"/>
</dbReference>
<evidence type="ECO:0000313" key="8">
    <source>
        <dbReference type="Proteomes" id="UP000834106"/>
    </source>
</evidence>
<dbReference type="Pfam" id="PF04825">
    <property type="entry name" value="Rad21_Rec8_N"/>
    <property type="match status" value="1"/>
</dbReference>
<reference evidence="7" key="1">
    <citation type="submission" date="2023-05" db="EMBL/GenBank/DDBJ databases">
        <authorList>
            <person name="Huff M."/>
        </authorList>
    </citation>
    <scope>NUCLEOTIDE SEQUENCE</scope>
</reference>
<dbReference type="InterPro" id="IPR006910">
    <property type="entry name" value="Rad21_Rec8_N"/>
</dbReference>
<feature type="region of interest" description="Disordered" evidence="4">
    <location>
        <begin position="431"/>
        <end position="509"/>
    </location>
</feature>
<dbReference type="InterPro" id="IPR023093">
    <property type="entry name" value="ScpA-like_C"/>
</dbReference>
<evidence type="ECO:0000256" key="1">
    <source>
        <dbReference type="ARBA" id="ARBA00004123"/>
    </source>
</evidence>
<evidence type="ECO:0000259" key="5">
    <source>
        <dbReference type="Pfam" id="PF04824"/>
    </source>
</evidence>
<evidence type="ECO:0008006" key="9">
    <source>
        <dbReference type="Google" id="ProtNLM"/>
    </source>
</evidence>
<dbReference type="Proteomes" id="UP000834106">
    <property type="component" value="Chromosome 6"/>
</dbReference>
<evidence type="ECO:0000259" key="6">
    <source>
        <dbReference type="Pfam" id="PF04825"/>
    </source>
</evidence>
<keyword evidence="8" id="KW-1185">Reference proteome</keyword>
<organism evidence="7 8">
    <name type="scientific">Fraxinus pennsylvanica</name>
    <dbReference type="NCBI Taxonomy" id="56036"/>
    <lineage>
        <taxon>Eukaryota</taxon>
        <taxon>Viridiplantae</taxon>
        <taxon>Streptophyta</taxon>
        <taxon>Embryophyta</taxon>
        <taxon>Tracheophyta</taxon>
        <taxon>Spermatophyta</taxon>
        <taxon>Magnoliopsida</taxon>
        <taxon>eudicotyledons</taxon>
        <taxon>Gunneridae</taxon>
        <taxon>Pentapetalae</taxon>
        <taxon>asterids</taxon>
        <taxon>lamiids</taxon>
        <taxon>Lamiales</taxon>
        <taxon>Oleaceae</taxon>
        <taxon>Oleeae</taxon>
        <taxon>Fraxinus</taxon>
    </lineage>
</organism>
<dbReference type="EMBL" id="OU503041">
    <property type="protein sequence ID" value="CAI9763143.1"/>
    <property type="molecule type" value="Genomic_DNA"/>
</dbReference>
<dbReference type="PANTHER" id="PTHR12585">
    <property type="entry name" value="SCC1 / RAD21 FAMILY MEMBER"/>
    <property type="match status" value="1"/>
</dbReference>
<feature type="compositionally biased region" description="Polar residues" evidence="4">
    <location>
        <begin position="452"/>
        <end position="472"/>
    </location>
</feature>
<name>A0AAD1Z6A1_9LAMI</name>
<evidence type="ECO:0000313" key="7">
    <source>
        <dbReference type="EMBL" id="CAI9763143.1"/>
    </source>
</evidence>
<dbReference type="Gene3D" id="1.10.10.580">
    <property type="entry name" value="Structural maintenance of chromosome 1. Chain E"/>
    <property type="match status" value="1"/>
</dbReference>
<evidence type="ECO:0000256" key="2">
    <source>
        <dbReference type="ARBA" id="ARBA00009870"/>
    </source>
</evidence>
<dbReference type="GO" id="GO:0007062">
    <property type="term" value="P:sister chromatid cohesion"/>
    <property type="evidence" value="ECO:0007669"/>
    <property type="project" value="InterPro"/>
</dbReference>
<dbReference type="InterPro" id="IPR036390">
    <property type="entry name" value="WH_DNA-bd_sf"/>
</dbReference>
<dbReference type="SUPFAM" id="SSF46785">
    <property type="entry name" value="Winged helix' DNA-binding domain"/>
    <property type="match status" value="1"/>
</dbReference>
<evidence type="ECO:0000256" key="4">
    <source>
        <dbReference type="SAM" id="MobiDB-lite"/>
    </source>
</evidence>
<comment type="subcellular location">
    <subcellularLocation>
        <location evidence="1">Nucleus</location>
    </subcellularLocation>
</comment>
<feature type="compositionally biased region" description="Basic and acidic residues" evidence="4">
    <location>
        <begin position="232"/>
        <end position="254"/>
    </location>
</feature>
<accession>A0AAD1Z6A1</accession>
<protein>
    <recommendedName>
        <fullName evidence="9">Sister chromatid cohesion 1 protein 2</fullName>
    </recommendedName>
</protein>